<dbReference type="RefSeq" id="WP_090589440.1">
    <property type="nucleotide sequence ID" value="NZ_LT629688.1"/>
</dbReference>
<keyword evidence="7" id="KW-1185">Reference proteome</keyword>
<name>A0A1G6RF99_9ACTN</name>
<gene>
    <name evidence="6" type="ORF">SAMN04489747_0012</name>
</gene>
<evidence type="ECO:0000313" key="6">
    <source>
        <dbReference type="EMBL" id="SDD03330.1"/>
    </source>
</evidence>
<comment type="similarity">
    <text evidence="1">Belongs to the low molecular weight phosphotyrosine protein phosphatase family.</text>
</comment>
<dbReference type="Proteomes" id="UP000198546">
    <property type="component" value="Chromosome i"/>
</dbReference>
<evidence type="ECO:0000259" key="5">
    <source>
        <dbReference type="SMART" id="SM00226"/>
    </source>
</evidence>
<dbReference type="InterPro" id="IPR017867">
    <property type="entry name" value="Tyr_phospatase_low_mol_wt"/>
</dbReference>
<organism evidence="6 7">
    <name type="scientific">Auraticoccus monumenti</name>
    <dbReference type="NCBI Taxonomy" id="675864"/>
    <lineage>
        <taxon>Bacteria</taxon>
        <taxon>Bacillati</taxon>
        <taxon>Actinomycetota</taxon>
        <taxon>Actinomycetes</taxon>
        <taxon>Propionibacteriales</taxon>
        <taxon>Propionibacteriaceae</taxon>
        <taxon>Auraticoccus</taxon>
    </lineage>
</organism>
<dbReference type="SMART" id="SM00226">
    <property type="entry name" value="LMWPc"/>
    <property type="match status" value="1"/>
</dbReference>
<keyword evidence="2" id="KW-0378">Hydrolase</keyword>
<feature type="active site" description="Nucleophile" evidence="4">
    <location>
        <position position="11"/>
    </location>
</feature>
<dbReference type="Gene3D" id="3.40.50.2300">
    <property type="match status" value="1"/>
</dbReference>
<evidence type="ECO:0000256" key="3">
    <source>
        <dbReference type="ARBA" id="ARBA00022912"/>
    </source>
</evidence>
<evidence type="ECO:0000256" key="1">
    <source>
        <dbReference type="ARBA" id="ARBA00011063"/>
    </source>
</evidence>
<dbReference type="PRINTS" id="PR00719">
    <property type="entry name" value="LMWPTPASE"/>
</dbReference>
<evidence type="ECO:0000313" key="7">
    <source>
        <dbReference type="Proteomes" id="UP000198546"/>
    </source>
</evidence>
<feature type="domain" description="Phosphotyrosine protein phosphatase I" evidence="5">
    <location>
        <begin position="5"/>
        <end position="183"/>
    </location>
</feature>
<feature type="active site" evidence="4">
    <location>
        <position position="17"/>
    </location>
</feature>
<dbReference type="GO" id="GO:0004725">
    <property type="term" value="F:protein tyrosine phosphatase activity"/>
    <property type="evidence" value="ECO:0007669"/>
    <property type="project" value="InterPro"/>
</dbReference>
<dbReference type="PANTHER" id="PTHR11717:SF31">
    <property type="entry name" value="LOW MOLECULAR WEIGHT PROTEIN-TYROSINE-PHOSPHATASE ETP-RELATED"/>
    <property type="match status" value="1"/>
</dbReference>
<keyword evidence="3" id="KW-0904">Protein phosphatase</keyword>
<dbReference type="Pfam" id="PF01451">
    <property type="entry name" value="LMWPc"/>
    <property type="match status" value="1"/>
</dbReference>
<reference evidence="6 7" key="1">
    <citation type="submission" date="2016-10" db="EMBL/GenBank/DDBJ databases">
        <authorList>
            <person name="de Groot N.N."/>
        </authorList>
    </citation>
    <scope>NUCLEOTIDE SEQUENCE [LARGE SCALE GENOMIC DNA]</scope>
    <source>
        <strain evidence="6 7">MON 2.2</strain>
    </source>
</reference>
<dbReference type="OrthoDB" id="9784339at2"/>
<dbReference type="PANTHER" id="PTHR11717">
    <property type="entry name" value="LOW MOLECULAR WEIGHT PROTEIN TYROSINE PHOSPHATASE"/>
    <property type="match status" value="1"/>
</dbReference>
<evidence type="ECO:0000256" key="4">
    <source>
        <dbReference type="PIRSR" id="PIRSR617867-1"/>
    </source>
</evidence>
<dbReference type="AlphaFoldDB" id="A0A1G6RF99"/>
<accession>A0A1G6RF99</accession>
<dbReference type="STRING" id="675864.SAMN04489747_0012"/>
<dbReference type="InterPro" id="IPR050438">
    <property type="entry name" value="LMW_PTPase"/>
</dbReference>
<proteinExistence type="inferred from homology"/>
<evidence type="ECO:0000256" key="2">
    <source>
        <dbReference type="ARBA" id="ARBA00022801"/>
    </source>
</evidence>
<dbReference type="InterPro" id="IPR036196">
    <property type="entry name" value="Ptyr_pPase_sf"/>
</dbReference>
<sequence>MTKTFSLLAVCTGNVCRSPVAERLLAERLGPTVEVSSAGTRALVGEPIHGPMAPLLEQHGGSPLAFSARQVREEDVRTAQLVLAMSRQHRAAVVELWPGAVRRTFTLLEFARIVSGLGATSLTGDTSGVRLSQLLPLAAASRSAYPAHRPGDDDVVDPYGRAGDVYRQSMEQILPAVEAIVAAVR</sequence>
<dbReference type="SUPFAM" id="SSF52788">
    <property type="entry name" value="Phosphotyrosine protein phosphatases I"/>
    <property type="match status" value="1"/>
</dbReference>
<dbReference type="EMBL" id="LT629688">
    <property type="protein sequence ID" value="SDD03330.1"/>
    <property type="molecule type" value="Genomic_DNA"/>
</dbReference>
<dbReference type="InterPro" id="IPR023485">
    <property type="entry name" value="Ptyr_pPase"/>
</dbReference>
<protein>
    <submittedName>
        <fullName evidence="6">Protein-tyrosine phosphatase</fullName>
    </submittedName>
</protein>